<evidence type="ECO:0000313" key="3">
    <source>
        <dbReference type="EMBL" id="QGM95158.1"/>
    </source>
</evidence>
<dbReference type="EMBL" id="CP044328">
    <property type="protein sequence ID" value="QGM95158.1"/>
    <property type="molecule type" value="Genomic_DNA"/>
</dbReference>
<sequence length="169" mass="19301">MSKYAPLTAYLREQPYREVRLRFRDLEKILGFPLPSSACQHRAWWSNNGSNNVMTKAWLSAGYRTRDVDMESERLTFERIDAGSPNPEPRPTAPSPQPPDDLALVQRVLEVLRGDDEHHAQKLRRAIIAALATPKIESALDIFASELADDAFDGVFPDRREKGWREIDL</sequence>
<gene>
    <name evidence="3" type="ORF">F7D13_14595</name>
</gene>
<evidence type="ECO:0000259" key="2">
    <source>
        <dbReference type="Pfam" id="PF24698"/>
    </source>
</evidence>
<dbReference type="Proteomes" id="UP000424673">
    <property type="component" value="Chromosome"/>
</dbReference>
<reference evidence="4" key="1">
    <citation type="submission" date="2019-09" db="EMBL/GenBank/DDBJ databases">
        <title>Isolation and complete genome sequencing of Methylocystis species.</title>
        <authorList>
            <person name="Rumah B.L."/>
            <person name="Stead C.E."/>
            <person name="Stevens B.C."/>
            <person name="Minton N.P."/>
            <person name="Grosse-Honebrink A."/>
            <person name="Zhang Y."/>
        </authorList>
    </citation>
    <scope>NUCLEOTIDE SEQUENCE [LARGE SCALE GENOMIC DNA]</scope>
    <source>
        <strain evidence="4">BRCS1</strain>
    </source>
</reference>
<name>A0ABX6EK82_9HYPH</name>
<reference evidence="3 4" key="2">
    <citation type="journal article" date="2021" name="AMB Express">
        <title>Isolation and characterisation of Methylocystis spp. for poly-3-hydroxybutyrate production using waste methane feedstocks.</title>
        <authorList>
            <person name="Rumah B.L."/>
            <person name="Stead C.E."/>
            <person name="Claxton Stevens B.H."/>
            <person name="Minton N.P."/>
            <person name="Grosse-Honebrink A."/>
            <person name="Zhang Y."/>
        </authorList>
    </citation>
    <scope>NUCLEOTIDE SEQUENCE [LARGE SCALE GENOMIC DNA]</scope>
    <source>
        <strain evidence="3 4">BRCS1</strain>
    </source>
</reference>
<dbReference type="InterPro" id="IPR056079">
    <property type="entry name" value="DUF7662"/>
</dbReference>
<feature type="domain" description="DUF7662" evidence="2">
    <location>
        <begin position="4"/>
        <end position="77"/>
    </location>
</feature>
<accession>A0ABX6EK82</accession>
<keyword evidence="4" id="KW-1185">Reference proteome</keyword>
<dbReference type="Pfam" id="PF24698">
    <property type="entry name" value="DUF7662"/>
    <property type="match status" value="1"/>
</dbReference>
<feature type="region of interest" description="Disordered" evidence="1">
    <location>
        <begin position="78"/>
        <end position="100"/>
    </location>
</feature>
<dbReference type="RefSeq" id="WP_109025531.1">
    <property type="nucleotide sequence ID" value="NZ_CP044328.1"/>
</dbReference>
<protein>
    <recommendedName>
        <fullName evidence="2">DUF7662 domain-containing protein</fullName>
    </recommendedName>
</protein>
<evidence type="ECO:0000313" key="4">
    <source>
        <dbReference type="Proteomes" id="UP000424673"/>
    </source>
</evidence>
<proteinExistence type="predicted"/>
<organism evidence="3 4">
    <name type="scientific">Methylocystis rosea</name>
    <dbReference type="NCBI Taxonomy" id="173366"/>
    <lineage>
        <taxon>Bacteria</taxon>
        <taxon>Pseudomonadati</taxon>
        <taxon>Pseudomonadota</taxon>
        <taxon>Alphaproteobacteria</taxon>
        <taxon>Hyphomicrobiales</taxon>
        <taxon>Methylocystaceae</taxon>
        <taxon>Methylocystis</taxon>
    </lineage>
</organism>
<evidence type="ECO:0000256" key="1">
    <source>
        <dbReference type="SAM" id="MobiDB-lite"/>
    </source>
</evidence>
<feature type="compositionally biased region" description="Pro residues" evidence="1">
    <location>
        <begin position="86"/>
        <end position="99"/>
    </location>
</feature>